<keyword evidence="2" id="KW-1185">Reference proteome</keyword>
<dbReference type="EMBL" id="FMKA01000074">
    <property type="protein sequence ID" value="SCP99933.1"/>
    <property type="molecule type" value="Genomic_DNA"/>
</dbReference>
<dbReference type="STRING" id="1619234.SAMN05421730_10744"/>
<accession>A0A1D3TZD7</accession>
<sequence>MANRKDEGDYHNVRCSRNNPQHVYVNKILSDLNMDIYKSKNQFIIDAVEAYCKMLNQDDLTVNATIERARKEGYVTRKDLDEIKRDICSRVVKEVQQEVISMLGTALAAKQSVNVTEETTKVKEDNFGEVNDAVVGLATNWVD</sequence>
<organism evidence="1 2">
    <name type="scientific">Anaerobium acetethylicum</name>
    <dbReference type="NCBI Taxonomy" id="1619234"/>
    <lineage>
        <taxon>Bacteria</taxon>
        <taxon>Bacillati</taxon>
        <taxon>Bacillota</taxon>
        <taxon>Clostridia</taxon>
        <taxon>Lachnospirales</taxon>
        <taxon>Lachnospiraceae</taxon>
        <taxon>Anaerobium</taxon>
    </lineage>
</organism>
<dbReference type="OrthoDB" id="2059607at2"/>
<name>A0A1D3TZD7_9FIRM</name>
<proteinExistence type="predicted"/>
<protein>
    <submittedName>
        <fullName evidence="1">Uncharacterized protein</fullName>
    </submittedName>
</protein>
<dbReference type="RefSeq" id="WP_091237126.1">
    <property type="nucleotide sequence ID" value="NZ_FMKA01000074.1"/>
</dbReference>
<gene>
    <name evidence="1" type="ORF">SAMN05421730_10744</name>
</gene>
<dbReference type="Proteomes" id="UP000199315">
    <property type="component" value="Unassembled WGS sequence"/>
</dbReference>
<reference evidence="1 2" key="1">
    <citation type="submission" date="2016-09" db="EMBL/GenBank/DDBJ databases">
        <authorList>
            <person name="Capua I."/>
            <person name="De Benedictis P."/>
            <person name="Joannis T."/>
            <person name="Lombin L.H."/>
            <person name="Cattoli G."/>
        </authorList>
    </citation>
    <scope>NUCLEOTIDE SEQUENCE [LARGE SCALE GENOMIC DNA]</scope>
    <source>
        <strain evidence="1 2">GluBS11</strain>
    </source>
</reference>
<evidence type="ECO:0000313" key="1">
    <source>
        <dbReference type="EMBL" id="SCP99933.1"/>
    </source>
</evidence>
<dbReference type="AlphaFoldDB" id="A0A1D3TZD7"/>
<evidence type="ECO:0000313" key="2">
    <source>
        <dbReference type="Proteomes" id="UP000199315"/>
    </source>
</evidence>